<dbReference type="GO" id="GO:0016706">
    <property type="term" value="F:2-oxoglutarate-dependent dioxygenase activity"/>
    <property type="evidence" value="ECO:0007669"/>
    <property type="project" value="UniProtKB-ARBA"/>
</dbReference>
<dbReference type="AlphaFoldDB" id="A0A5N6SSC9"/>
<dbReference type="PANTHER" id="PTHR10696">
    <property type="entry name" value="GAMMA-BUTYROBETAINE HYDROXYLASE-RELATED"/>
    <property type="match status" value="1"/>
</dbReference>
<protein>
    <submittedName>
        <fullName evidence="9">Clavaminate synthase-like protein</fullName>
    </submittedName>
</protein>
<dbReference type="Gene3D" id="3.30.2020.30">
    <property type="match status" value="1"/>
</dbReference>
<feature type="domain" description="TauD/TfdA-like" evidence="7">
    <location>
        <begin position="116"/>
        <end position="421"/>
    </location>
</feature>
<feature type="domain" description="Gamma-butyrobetaine hydroxylase-like N-terminal" evidence="8">
    <location>
        <begin position="20"/>
        <end position="79"/>
    </location>
</feature>
<gene>
    <name evidence="9" type="ORF">BDV38DRAFT_271363</name>
</gene>
<reference evidence="9 10" key="1">
    <citation type="submission" date="2019-04" db="EMBL/GenBank/DDBJ databases">
        <title>Friends and foes A comparative genomics study of 23 Aspergillus species from section Flavi.</title>
        <authorList>
            <consortium name="DOE Joint Genome Institute"/>
            <person name="Kjaerbolling I."/>
            <person name="Vesth T."/>
            <person name="Frisvad J.C."/>
            <person name="Nybo J.L."/>
            <person name="Theobald S."/>
            <person name="Kildgaard S."/>
            <person name="Isbrandt T."/>
            <person name="Kuo A."/>
            <person name="Sato A."/>
            <person name="Lyhne E.K."/>
            <person name="Kogle M.E."/>
            <person name="Wiebenga A."/>
            <person name="Kun R.S."/>
            <person name="Lubbers R.J."/>
            <person name="Makela M.R."/>
            <person name="Barry K."/>
            <person name="Chovatia M."/>
            <person name="Clum A."/>
            <person name="Daum C."/>
            <person name="Haridas S."/>
            <person name="He G."/>
            <person name="LaButti K."/>
            <person name="Lipzen A."/>
            <person name="Mondo S."/>
            <person name="Riley R."/>
            <person name="Salamov A."/>
            <person name="Simmons B.A."/>
            <person name="Magnuson J.K."/>
            <person name="Henrissat B."/>
            <person name="Mortensen U.H."/>
            <person name="Larsen T.O."/>
            <person name="Devries R.P."/>
            <person name="Grigoriev I.V."/>
            <person name="Machida M."/>
            <person name="Baker S.E."/>
            <person name="Andersen M.R."/>
        </authorList>
    </citation>
    <scope>NUCLEOTIDE SEQUENCE [LARGE SCALE GENOMIC DNA]</scope>
    <source>
        <strain evidence="9 10">CBS 117625</strain>
    </source>
</reference>
<dbReference type="InterPro" id="IPR003819">
    <property type="entry name" value="TauD/TfdA-like"/>
</dbReference>
<sequence>MSQPEFSSKQISTKVPIPIDGKKAEFSAILLRDACSCPLCVHESTKQRLFSTADIPAEIQSQAVETDAASDSVNIRWENDVPGFTEEHVTTLSMAALRQLSSSGSLPGHQQDSFPPPALWGQEAPNLVDYDYNTYMRDDGTLHQLINQLETEGLAFVTNVPGKEESLATIATRIGPVKDTFYGYTWDVRTVPEAINAAYTSNDLGFHTDLLYFQQPPHIQLLHCIQSASSGGASVFADAFKAAVDLFHMDVDAFETLATVPVNYHYNHPDSNVYRTTKPVIGLRPLRIGNTMYTGIQDYIRDWHELSMRKGGSGWTEAMLVDCMDKINWGPPFLAPFSIHEDPIHQEQLADPDLSALNSKVDRWHQAASKFNALLQRPECLYERKMKPGECVLFNNTRILHSRRAFDMADIGKPRWLRGTYVDKDPYFSKLRVLQHKFRSSKAD</sequence>
<keyword evidence="10" id="KW-1185">Reference proteome</keyword>
<keyword evidence="6" id="KW-0408">Iron</keyword>
<dbReference type="EMBL" id="ML743577">
    <property type="protein sequence ID" value="KAE8137522.1"/>
    <property type="molecule type" value="Genomic_DNA"/>
</dbReference>
<dbReference type="Gene3D" id="3.60.130.10">
    <property type="entry name" value="Clavaminate synthase-like"/>
    <property type="match status" value="1"/>
</dbReference>
<dbReference type="InterPro" id="IPR010376">
    <property type="entry name" value="GBBH-like_N"/>
</dbReference>
<dbReference type="Proteomes" id="UP000325672">
    <property type="component" value="Unassembled WGS sequence"/>
</dbReference>
<dbReference type="GO" id="GO:0045329">
    <property type="term" value="P:carnitine biosynthetic process"/>
    <property type="evidence" value="ECO:0007669"/>
    <property type="project" value="TreeGrafter"/>
</dbReference>
<dbReference type="InterPro" id="IPR050411">
    <property type="entry name" value="AlphaKG_dependent_hydroxylases"/>
</dbReference>
<evidence type="ECO:0000256" key="1">
    <source>
        <dbReference type="ARBA" id="ARBA00001954"/>
    </source>
</evidence>
<dbReference type="SUPFAM" id="SSF51197">
    <property type="entry name" value="Clavaminate synthase-like"/>
    <property type="match status" value="1"/>
</dbReference>
<dbReference type="InterPro" id="IPR042098">
    <property type="entry name" value="TauD-like_sf"/>
</dbReference>
<evidence type="ECO:0000256" key="2">
    <source>
        <dbReference type="ARBA" id="ARBA00008654"/>
    </source>
</evidence>
<accession>A0A5N6SSC9</accession>
<dbReference type="PANTHER" id="PTHR10696:SF25">
    <property type="entry name" value="OXIDOREDUCTASE AIM17-RELATED"/>
    <property type="match status" value="1"/>
</dbReference>
<dbReference type="Pfam" id="PF02668">
    <property type="entry name" value="TauD"/>
    <property type="match status" value="1"/>
</dbReference>
<dbReference type="GO" id="GO:0046872">
    <property type="term" value="F:metal ion binding"/>
    <property type="evidence" value="ECO:0007669"/>
    <property type="project" value="UniProtKB-KW"/>
</dbReference>
<proteinExistence type="inferred from homology"/>
<evidence type="ECO:0000313" key="9">
    <source>
        <dbReference type="EMBL" id="KAE8137522.1"/>
    </source>
</evidence>
<comment type="similarity">
    <text evidence="2">Belongs to the gamma-BBH/TMLD family.</text>
</comment>
<evidence type="ECO:0000313" key="10">
    <source>
        <dbReference type="Proteomes" id="UP000325672"/>
    </source>
</evidence>
<dbReference type="Pfam" id="PF06155">
    <property type="entry name" value="GBBH-like_N"/>
    <property type="match status" value="1"/>
</dbReference>
<dbReference type="OrthoDB" id="406634at2759"/>
<evidence type="ECO:0000259" key="7">
    <source>
        <dbReference type="Pfam" id="PF02668"/>
    </source>
</evidence>
<dbReference type="InterPro" id="IPR038492">
    <property type="entry name" value="GBBH-like_N_sf"/>
</dbReference>
<name>A0A5N6SSC9_ASPPS</name>
<evidence type="ECO:0000256" key="6">
    <source>
        <dbReference type="ARBA" id="ARBA00023004"/>
    </source>
</evidence>
<comment type="cofactor">
    <cofactor evidence="1">
        <name>Fe(2+)</name>
        <dbReference type="ChEBI" id="CHEBI:29033"/>
    </cofactor>
</comment>
<dbReference type="GO" id="GO:0005739">
    <property type="term" value="C:mitochondrion"/>
    <property type="evidence" value="ECO:0007669"/>
    <property type="project" value="TreeGrafter"/>
</dbReference>
<keyword evidence="5" id="KW-0560">Oxidoreductase</keyword>
<evidence type="ECO:0000259" key="8">
    <source>
        <dbReference type="Pfam" id="PF06155"/>
    </source>
</evidence>
<dbReference type="CDD" id="cd00250">
    <property type="entry name" value="CAS_like"/>
    <property type="match status" value="1"/>
</dbReference>
<dbReference type="GeneID" id="43641515"/>
<evidence type="ECO:0000256" key="5">
    <source>
        <dbReference type="ARBA" id="ARBA00023002"/>
    </source>
</evidence>
<keyword evidence="3" id="KW-0479">Metal-binding</keyword>
<evidence type="ECO:0000256" key="3">
    <source>
        <dbReference type="ARBA" id="ARBA00022723"/>
    </source>
</evidence>
<dbReference type="RefSeq" id="XP_031913585.1">
    <property type="nucleotide sequence ID" value="XM_032057305.1"/>
</dbReference>
<keyword evidence="4" id="KW-0223">Dioxygenase</keyword>
<evidence type="ECO:0000256" key="4">
    <source>
        <dbReference type="ARBA" id="ARBA00022964"/>
    </source>
</evidence>
<organism evidence="9 10">
    <name type="scientific">Aspergillus pseudotamarii</name>
    <dbReference type="NCBI Taxonomy" id="132259"/>
    <lineage>
        <taxon>Eukaryota</taxon>
        <taxon>Fungi</taxon>
        <taxon>Dikarya</taxon>
        <taxon>Ascomycota</taxon>
        <taxon>Pezizomycotina</taxon>
        <taxon>Eurotiomycetes</taxon>
        <taxon>Eurotiomycetidae</taxon>
        <taxon>Eurotiales</taxon>
        <taxon>Aspergillaceae</taxon>
        <taxon>Aspergillus</taxon>
        <taxon>Aspergillus subgen. Circumdati</taxon>
    </lineage>
</organism>